<dbReference type="EMBL" id="FJUX01000155">
    <property type="protein sequence ID" value="CZT12200.1"/>
    <property type="molecule type" value="Genomic_DNA"/>
</dbReference>
<accession>A0A1E1LP02</accession>
<evidence type="ECO:0000313" key="4">
    <source>
        <dbReference type="EMBL" id="CZT12200.1"/>
    </source>
</evidence>
<dbReference type="PANTHER" id="PTHR33365">
    <property type="entry name" value="YALI0B05434P"/>
    <property type="match status" value="1"/>
</dbReference>
<keyword evidence="3" id="KW-0472">Membrane</keyword>
<dbReference type="Pfam" id="PF11807">
    <property type="entry name" value="UstYa"/>
    <property type="match status" value="1"/>
</dbReference>
<dbReference type="InterPro" id="IPR021765">
    <property type="entry name" value="UstYa-like"/>
</dbReference>
<dbReference type="Proteomes" id="UP000178912">
    <property type="component" value="Unassembled WGS sequence"/>
</dbReference>
<dbReference type="OrthoDB" id="3687641at2759"/>
<name>A0A1E1LP02_9HELO</name>
<dbReference type="AlphaFoldDB" id="A0A1E1LP02"/>
<reference evidence="5" key="1">
    <citation type="submission" date="2016-03" db="EMBL/GenBank/DDBJ databases">
        <authorList>
            <person name="Guldener U."/>
        </authorList>
    </citation>
    <scope>NUCLEOTIDE SEQUENCE [LARGE SCALE GENOMIC DNA]</scope>
    <source>
        <strain evidence="5">04CH-RAC-A.6.1</strain>
    </source>
</reference>
<keyword evidence="3" id="KW-0812">Transmembrane</keyword>
<dbReference type="GO" id="GO:0043386">
    <property type="term" value="P:mycotoxin biosynthetic process"/>
    <property type="evidence" value="ECO:0007669"/>
    <property type="project" value="InterPro"/>
</dbReference>
<keyword evidence="3" id="KW-1133">Transmembrane helix</keyword>
<feature type="transmembrane region" description="Helical" evidence="3">
    <location>
        <begin position="109"/>
        <end position="127"/>
    </location>
</feature>
<evidence type="ECO:0000256" key="2">
    <source>
        <dbReference type="ARBA" id="ARBA00035112"/>
    </source>
</evidence>
<evidence type="ECO:0000313" key="5">
    <source>
        <dbReference type="Proteomes" id="UP000178912"/>
    </source>
</evidence>
<evidence type="ECO:0000256" key="1">
    <source>
        <dbReference type="ARBA" id="ARBA00004685"/>
    </source>
</evidence>
<keyword evidence="5" id="KW-1185">Reference proteome</keyword>
<gene>
    <name evidence="4" type="ORF">RAG0_16115</name>
</gene>
<organism evidence="4 5">
    <name type="scientific">Rhynchosporium agropyri</name>
    <dbReference type="NCBI Taxonomy" id="914238"/>
    <lineage>
        <taxon>Eukaryota</taxon>
        <taxon>Fungi</taxon>
        <taxon>Dikarya</taxon>
        <taxon>Ascomycota</taxon>
        <taxon>Pezizomycotina</taxon>
        <taxon>Leotiomycetes</taxon>
        <taxon>Helotiales</taxon>
        <taxon>Ploettnerulaceae</taxon>
        <taxon>Rhynchosporium</taxon>
    </lineage>
</organism>
<protein>
    <submittedName>
        <fullName evidence="4">Uncharacterized protein</fullName>
    </submittedName>
</protein>
<evidence type="ECO:0000256" key="3">
    <source>
        <dbReference type="SAM" id="Phobius"/>
    </source>
</evidence>
<sequence length="365" mass="42222">MPGSVRTRQLRGQFTVFGGRNNYDRCVYDEYALALFAINFTGNYYETSSKFCLNMFPFEKFLSRRISDPDEAAYESVALRADENGEPTPENALRMELAKVQKKLKFFRTAFYLAHVFQALFFFYFMFGKSDSSHPVTKYRDLEWSGLLGEDWNGLIPNGIGYPLKPTFWGEDHPYYMPENMFDDFDKSMAKISHWKYMHNSSSIFIGKDEPRVKRIKPDGGVEELPPFWPWEPLEDGRELYAIRGFHQMHCIFVLSEEFTYHYADTNDSLWPAGHVAHCINTLRDAIMCMADAQPLSYVNGYKNGHATDGQAMMCRDWEELHKFVTAPERGLRIKNVAPPGSKMEKMAPIVPYPDLTEEELRGVA</sequence>
<comment type="similarity">
    <text evidence="2">Belongs to the ustYa family.</text>
</comment>
<dbReference type="PANTHER" id="PTHR33365:SF4">
    <property type="entry name" value="CYCLOCHLOROTINE BIOSYNTHESIS PROTEIN O"/>
    <property type="match status" value="1"/>
</dbReference>
<proteinExistence type="inferred from homology"/>
<comment type="pathway">
    <text evidence="1">Mycotoxin biosynthesis.</text>
</comment>